<dbReference type="STRING" id="284040.UK15_16550"/>
<dbReference type="Pfam" id="PF18130">
    <property type="entry name" value="ATPgrasp_N"/>
    <property type="match status" value="1"/>
</dbReference>
<dbReference type="InterPro" id="IPR011761">
    <property type="entry name" value="ATP-grasp"/>
</dbReference>
<dbReference type="PROSITE" id="PS50975">
    <property type="entry name" value="ATP_GRASP"/>
    <property type="match status" value="1"/>
</dbReference>
<dbReference type="Pfam" id="PF13535">
    <property type="entry name" value="ATP-grasp_4"/>
    <property type="match status" value="1"/>
</dbReference>
<keyword evidence="7" id="KW-1185">Reference proteome</keyword>
<dbReference type="GO" id="GO:0005524">
    <property type="term" value="F:ATP binding"/>
    <property type="evidence" value="ECO:0007669"/>
    <property type="project" value="UniProtKB-UniRule"/>
</dbReference>
<keyword evidence="3 4" id="KW-0067">ATP-binding</keyword>
<sequence length="418" mass="44659">MAHPHILVLAGNARILEKAANLGLRVTNFEKPGTFDPQVAQYCSQLHLFDFQDIRLVTELARTLHSVAPFSRIITHSEIGQVISGHLNTTLGLPGNGLEVTRTLHNKLALRELLNDKGLGPVPAARRTTREELRAFVSEHGGAVVKPLMGSGSLGVRKIRSVDEVAETWEWIDSYGVGDFMIEALLTGEELSVETFSHAGRHTVLAITGKDTKDGVIEQGHVVPAPLGERDTTAVREFTCAVLDGVGLVDGVAHTEIMLTARGPRVIESHSRAGGDRISKLVELATGIDLEALPFRMAADPGFTVPAPRLRGGAAVQFLDVAPGRITEVSGVDSARAADGVVELSVRAEVGDVVRPAQWSDDRPGYVLVQAPTGAEAVRRVREVAASIVMRTTPVADEPAPTMGDVLAEAHEALDPFA</sequence>
<evidence type="ECO:0000256" key="3">
    <source>
        <dbReference type="ARBA" id="ARBA00022840"/>
    </source>
</evidence>
<dbReference type="PANTHER" id="PTHR43585">
    <property type="entry name" value="FUMIPYRROLE BIOSYNTHESIS PROTEIN C"/>
    <property type="match status" value="1"/>
</dbReference>
<gene>
    <name evidence="6" type="ORF">UK15_16550</name>
</gene>
<reference evidence="7" key="1">
    <citation type="submission" date="2015-02" db="EMBL/GenBank/DDBJ databases">
        <authorList>
            <person name="Ju K.-S."/>
            <person name="Doroghazi J.R."/>
            <person name="Metcalf W."/>
        </authorList>
    </citation>
    <scope>NUCLEOTIDE SEQUENCE [LARGE SCALE GENOMIC DNA]</scope>
    <source>
        <strain evidence="7">NRRL B-16380</strain>
    </source>
</reference>
<accession>A0A0M2GKV0</accession>
<dbReference type="GO" id="GO:0046872">
    <property type="term" value="F:metal ion binding"/>
    <property type="evidence" value="ECO:0007669"/>
    <property type="project" value="InterPro"/>
</dbReference>
<dbReference type="InterPro" id="IPR052032">
    <property type="entry name" value="ATP-dep_AA_Ligase"/>
</dbReference>
<evidence type="ECO:0000259" key="5">
    <source>
        <dbReference type="PROSITE" id="PS50975"/>
    </source>
</evidence>
<keyword evidence="2 4" id="KW-0547">Nucleotide-binding</keyword>
<organism evidence="6 7">
    <name type="scientific">Streptomyces variegatus</name>
    <dbReference type="NCBI Taxonomy" id="284040"/>
    <lineage>
        <taxon>Bacteria</taxon>
        <taxon>Bacillati</taxon>
        <taxon>Actinomycetota</taxon>
        <taxon>Actinomycetes</taxon>
        <taxon>Kitasatosporales</taxon>
        <taxon>Streptomycetaceae</taxon>
        <taxon>Streptomyces</taxon>
    </lineage>
</organism>
<dbReference type="InterPro" id="IPR040570">
    <property type="entry name" value="LAL_C2"/>
</dbReference>
<comment type="caution">
    <text evidence="6">The sequence shown here is derived from an EMBL/GenBank/DDBJ whole genome shotgun (WGS) entry which is preliminary data.</text>
</comment>
<dbReference type="Proteomes" id="UP000034786">
    <property type="component" value="Unassembled WGS sequence"/>
</dbReference>
<dbReference type="PANTHER" id="PTHR43585:SF2">
    <property type="entry name" value="ATP-GRASP ENZYME FSQD"/>
    <property type="match status" value="1"/>
</dbReference>
<protein>
    <recommendedName>
        <fullName evidence="5">ATP-grasp domain-containing protein</fullName>
    </recommendedName>
</protein>
<dbReference type="GO" id="GO:0016874">
    <property type="term" value="F:ligase activity"/>
    <property type="evidence" value="ECO:0007669"/>
    <property type="project" value="UniProtKB-KW"/>
</dbReference>
<evidence type="ECO:0000313" key="6">
    <source>
        <dbReference type="EMBL" id="KJK38657.1"/>
    </source>
</evidence>
<evidence type="ECO:0000256" key="2">
    <source>
        <dbReference type="ARBA" id="ARBA00022741"/>
    </source>
</evidence>
<evidence type="ECO:0000313" key="7">
    <source>
        <dbReference type="Proteomes" id="UP000034786"/>
    </source>
</evidence>
<dbReference type="Pfam" id="PF18603">
    <property type="entry name" value="LAL_C2"/>
    <property type="match status" value="1"/>
</dbReference>
<dbReference type="PATRIC" id="fig|284040.3.peg.8319"/>
<dbReference type="RefSeq" id="WP_031134348.1">
    <property type="nucleotide sequence ID" value="NZ_JYJH01000010.1"/>
</dbReference>
<keyword evidence="1" id="KW-0436">Ligase</keyword>
<dbReference type="Gene3D" id="3.40.50.20">
    <property type="match status" value="1"/>
</dbReference>
<evidence type="ECO:0000256" key="4">
    <source>
        <dbReference type="PROSITE-ProRule" id="PRU00409"/>
    </source>
</evidence>
<proteinExistence type="predicted"/>
<dbReference type="SUPFAM" id="SSF56059">
    <property type="entry name" value="Glutathione synthetase ATP-binding domain-like"/>
    <property type="match status" value="1"/>
</dbReference>
<name>A0A0M2GKV0_9ACTN</name>
<dbReference type="EMBL" id="JYJH01000010">
    <property type="protein sequence ID" value="KJK38657.1"/>
    <property type="molecule type" value="Genomic_DNA"/>
</dbReference>
<dbReference type="Gene3D" id="3.30.470.20">
    <property type="entry name" value="ATP-grasp fold, B domain"/>
    <property type="match status" value="1"/>
</dbReference>
<dbReference type="InterPro" id="IPR041472">
    <property type="entry name" value="BL00235/CARNS1_N"/>
</dbReference>
<feature type="domain" description="ATP-grasp" evidence="5">
    <location>
        <begin position="111"/>
        <end position="299"/>
    </location>
</feature>
<evidence type="ECO:0000256" key="1">
    <source>
        <dbReference type="ARBA" id="ARBA00022598"/>
    </source>
</evidence>
<dbReference type="AlphaFoldDB" id="A0A0M2GKV0"/>